<proteinExistence type="predicted"/>
<sequence>MSHVSDYRPCFLIPCYNHGSTIADVVASLSSFALPVLVVDDGSNEDTKQALSALSEQGLIKLISLSENQGKGGAVMAGLHQAHQLGFTHTIQIDADGQHDLEALPKLLSASETKPDNLISGQPIYDESVPKSRLYGRYATHVWVWIETLSLSIKDSMCGFRAYPVAKTVAVLNKYSIGKRMDFDIEILVRMYWEGVDIDFVPTRVIYPEGGISHFDALWDNVKISWMHTRLFFGMLPRIPSLLARKRQNTDDSNAHWSKRKEQGTILGIKTLLAVYRLFGRKAFDLILKLVMRYYHFTGKSAREASEIYLQNLQYYATQQSIALPKQLDSYHHLLSFGRTMLDKLAAWQGDFNVDNLTIHGQHHFEEMAQKKQGVLILGSHLGNIELCRALGRRHSHVKINALVFTQHAEQFNAVMKAVNPNSELNLIQVSSMGPDTAILLQQKIEQGEWVVIVGDRTSTSKENRVVWADFLGKPAPFPQGPFMLASVLKAPVYLLFGLRDDEANTPHFNVYFEHFSDQVTLPRKERQQALERVVQQYAQRLEHHTLQAPLQWYNFFNFWTLSNQPHDKQQ</sequence>
<dbReference type="InterPro" id="IPR029044">
    <property type="entry name" value="Nucleotide-diphossugar_trans"/>
</dbReference>
<comment type="subcellular location">
    <subcellularLocation>
        <location evidence="1">Cell inner membrane</location>
    </subcellularLocation>
</comment>
<keyword evidence="4 8" id="KW-0808">Transferase</keyword>
<keyword evidence="5" id="KW-0472">Membrane</keyword>
<keyword evidence="6" id="KW-0012">Acyltransferase</keyword>
<accession>A0A1W6TAG1</accession>
<organism evidence="8">
    <name type="scientific">Vibrio alginolyticus</name>
    <dbReference type="NCBI Taxonomy" id="663"/>
    <lineage>
        <taxon>Bacteria</taxon>
        <taxon>Pseudomonadati</taxon>
        <taxon>Pseudomonadota</taxon>
        <taxon>Gammaproteobacteria</taxon>
        <taxon>Vibrionales</taxon>
        <taxon>Vibrionaceae</taxon>
        <taxon>Vibrio</taxon>
    </lineage>
</organism>
<dbReference type="InterPro" id="IPR004960">
    <property type="entry name" value="LipA_acyltrans"/>
</dbReference>
<name>A0A1W6TAG1_VIBAL</name>
<dbReference type="CDD" id="cd04179">
    <property type="entry name" value="DPM_DPG-synthase_like"/>
    <property type="match status" value="1"/>
</dbReference>
<dbReference type="CDD" id="cd07984">
    <property type="entry name" value="LPLAT_LABLAT-like"/>
    <property type="match status" value="1"/>
</dbReference>
<dbReference type="EMBL" id="CP017902">
    <property type="protein sequence ID" value="ARP17758.1"/>
    <property type="molecule type" value="Genomic_DNA"/>
</dbReference>
<feature type="domain" description="Glycosyltransferase 2-like" evidence="7">
    <location>
        <begin position="11"/>
        <end position="130"/>
    </location>
</feature>
<evidence type="ECO:0000256" key="2">
    <source>
        <dbReference type="ARBA" id="ARBA00022475"/>
    </source>
</evidence>
<dbReference type="Pfam" id="PF03279">
    <property type="entry name" value="Lip_A_acyltrans"/>
    <property type="match status" value="1"/>
</dbReference>
<dbReference type="AlphaFoldDB" id="A0A1W6TAG1"/>
<evidence type="ECO:0000256" key="4">
    <source>
        <dbReference type="ARBA" id="ARBA00022679"/>
    </source>
</evidence>
<keyword evidence="3" id="KW-0997">Cell inner membrane</keyword>
<keyword evidence="8" id="KW-0328">Glycosyltransferase</keyword>
<evidence type="ECO:0000259" key="7">
    <source>
        <dbReference type="Pfam" id="PF00535"/>
    </source>
</evidence>
<dbReference type="InterPro" id="IPR001173">
    <property type="entry name" value="Glyco_trans_2-like"/>
</dbReference>
<dbReference type="Pfam" id="PF00535">
    <property type="entry name" value="Glycos_transf_2"/>
    <property type="match status" value="1"/>
</dbReference>
<evidence type="ECO:0000256" key="6">
    <source>
        <dbReference type="ARBA" id="ARBA00023315"/>
    </source>
</evidence>
<gene>
    <name evidence="8" type="ORF">K05K4_09110</name>
</gene>
<evidence type="ECO:0000313" key="8">
    <source>
        <dbReference type="EMBL" id="ARP17758.1"/>
    </source>
</evidence>
<dbReference type="Gene3D" id="3.90.550.10">
    <property type="entry name" value="Spore Coat Polysaccharide Biosynthesis Protein SpsA, Chain A"/>
    <property type="match status" value="1"/>
</dbReference>
<dbReference type="GO" id="GO:0009247">
    <property type="term" value="P:glycolipid biosynthetic process"/>
    <property type="evidence" value="ECO:0007669"/>
    <property type="project" value="UniProtKB-ARBA"/>
</dbReference>
<protein>
    <submittedName>
        <fullName evidence="8">Undecaprenyl-phosphate mannosyltransferase</fullName>
        <ecNumber evidence="8">2.4.1.54</ecNumber>
    </submittedName>
</protein>
<dbReference type="PANTHER" id="PTHR10859:SF91">
    <property type="entry name" value="DOLICHYL-PHOSPHATE BETA-GLUCOSYLTRANSFERASE"/>
    <property type="match status" value="1"/>
</dbReference>
<reference evidence="8" key="1">
    <citation type="submission" date="2016-10" db="EMBL/GenBank/DDBJ databases">
        <title>The High Quality Genome of Vibrio alginolyticus K01M1.</title>
        <authorList>
            <person name="Wendling C."/>
            <person name="Chibani C.M."/>
            <person name="Hertel R."/>
            <person name="Sproer C."/>
            <person name="Bunk B."/>
            <person name="Overmann J."/>
            <person name="Roth O."/>
            <person name="Liesegang H."/>
        </authorList>
    </citation>
    <scope>NUCLEOTIDE SEQUENCE</scope>
    <source>
        <strain evidence="8">K05K4</strain>
    </source>
</reference>
<dbReference type="GO" id="GO:0047267">
    <property type="term" value="F:undecaprenyl-phosphate mannosyltransferase activity"/>
    <property type="evidence" value="ECO:0007669"/>
    <property type="project" value="UniProtKB-EC"/>
</dbReference>
<evidence type="ECO:0000256" key="5">
    <source>
        <dbReference type="ARBA" id="ARBA00023136"/>
    </source>
</evidence>
<dbReference type="PANTHER" id="PTHR10859">
    <property type="entry name" value="GLYCOSYL TRANSFERASE"/>
    <property type="match status" value="1"/>
</dbReference>
<dbReference type="EC" id="2.4.1.54" evidence="8"/>
<dbReference type="SUPFAM" id="SSF53448">
    <property type="entry name" value="Nucleotide-diphospho-sugar transferases"/>
    <property type="match status" value="1"/>
</dbReference>
<dbReference type="GO" id="GO:0005886">
    <property type="term" value="C:plasma membrane"/>
    <property type="evidence" value="ECO:0007669"/>
    <property type="project" value="UniProtKB-SubCell"/>
</dbReference>
<keyword evidence="2" id="KW-1003">Cell membrane</keyword>
<evidence type="ECO:0000256" key="3">
    <source>
        <dbReference type="ARBA" id="ARBA00022519"/>
    </source>
</evidence>
<evidence type="ECO:0000256" key="1">
    <source>
        <dbReference type="ARBA" id="ARBA00004533"/>
    </source>
</evidence>
<dbReference type="GO" id="GO:0006487">
    <property type="term" value="P:protein N-linked glycosylation"/>
    <property type="evidence" value="ECO:0007669"/>
    <property type="project" value="TreeGrafter"/>
</dbReference>
<dbReference type="GO" id="GO:0016746">
    <property type="term" value="F:acyltransferase activity"/>
    <property type="evidence" value="ECO:0007669"/>
    <property type="project" value="UniProtKB-KW"/>
</dbReference>